<organism evidence="1 2">
    <name type="scientific">Scutellospora calospora</name>
    <dbReference type="NCBI Taxonomy" id="85575"/>
    <lineage>
        <taxon>Eukaryota</taxon>
        <taxon>Fungi</taxon>
        <taxon>Fungi incertae sedis</taxon>
        <taxon>Mucoromycota</taxon>
        <taxon>Glomeromycotina</taxon>
        <taxon>Glomeromycetes</taxon>
        <taxon>Diversisporales</taxon>
        <taxon>Gigasporaceae</taxon>
        <taxon>Scutellospora</taxon>
    </lineage>
</organism>
<proteinExistence type="predicted"/>
<reference evidence="1" key="1">
    <citation type="submission" date="2021-06" db="EMBL/GenBank/DDBJ databases">
        <authorList>
            <person name="Kallberg Y."/>
            <person name="Tangrot J."/>
            <person name="Rosling A."/>
        </authorList>
    </citation>
    <scope>NUCLEOTIDE SEQUENCE</scope>
    <source>
        <strain evidence="1">AU212A</strain>
    </source>
</reference>
<evidence type="ECO:0000313" key="2">
    <source>
        <dbReference type="Proteomes" id="UP000789860"/>
    </source>
</evidence>
<gene>
    <name evidence="1" type="ORF">SCALOS_LOCUS2835</name>
</gene>
<keyword evidence="2" id="KW-1185">Reference proteome</keyword>
<evidence type="ECO:0000313" key="1">
    <source>
        <dbReference type="EMBL" id="CAG8491244.1"/>
    </source>
</evidence>
<sequence>MKSFILSKQKFFGKIILNRKVVSQTLNIPKIIEKLGNEDYPLYAADEIPVITPHLTNYLLPVSPNISTNFSYFISPQEPSGLHIFNAESYPNGPIILRLIRNSTNNCSEPYLHLRLIYTDINQDTSQSPNATSSNISFSTTDINIPDFNLCPISNSPPRDLIRIFPLSYNHTMIAFLRNNTGNGTETHQEFGIFIDWEGKVIQNDLNLGAINFTTVDSLGTLVVDSSQRYGFIWVNRVGSQNEFIRWTKYSISNHREVSTSYNQSQFSINPSHNYKIVATIDGGYCFVMAGPSANNNSVFNDVKWMASVVFIRPNFYTTQPSIIYQYFSQAVSMTIEACDNTYYDPGLACIFRIKPDNTSTISASYVKVAFFSSGGLKSSAILNITDTTFILNNVYQLWSGGYLLVVRLNTNNTYIGYIYDTNGNFSQTWNLPTVPGNITMLNGVFQNNTIWTIFYANNTTLNTSNWALATTISPKYIKLDHVIDNLNINITFPNLTDSSDSLLTGIPINITFYNSIILSSGNITIYQDTGKDLIRRLYYNAKNNSDKFVISRDSKTISISVLNSTFVSPASRYYVVMDNNFVKDLISDEPLMSANWTFTTSPQPIVNRGDSAFALIRLNVNESFHVMGLSSSDRWNYFQNLSLELSQAVPINSSNLLPVNQFQWDKDVGNQQILLKFQILPGNNTSNNITVTKIIETLNDLITNRDVTMISSLPSSSKLDSKYGFRPKKSVWDTYGYYLILIGMMPVFLAFLSLFSYQRGDDGKNFIPFKIMLIIFDFIIDMLFVLIHSGDLFQLYYPSVICFIVSLGFNIIVSFFLLVHELSEETIQPQQNFQPQQNSQPQQNTAFYSWFRKYHNVAAITTLCSAIDIEILTLIDSNIANNSLFNAQLSDSSEHWISRASCVNFFIEDAFQLAIQYSSSKQSDHIEIIPSSLPIVPETSVRSPRVWIQGNHGIPKTHLERSNLPTMPPLGRNNKVSSTSMFNEEPQITNIESINNSLPGRTVTYLGYYGDSEDSEEFEDVTKKRYKIGNGIPYEQLSDGNAPNGGF</sequence>
<name>A0ACA9KUJ9_9GLOM</name>
<protein>
    <submittedName>
        <fullName evidence="1">5828_t:CDS:1</fullName>
    </submittedName>
</protein>
<comment type="caution">
    <text evidence="1">The sequence shown here is derived from an EMBL/GenBank/DDBJ whole genome shotgun (WGS) entry which is preliminary data.</text>
</comment>
<accession>A0ACA9KUJ9</accession>
<dbReference type="EMBL" id="CAJVPM010002701">
    <property type="protein sequence ID" value="CAG8491244.1"/>
    <property type="molecule type" value="Genomic_DNA"/>
</dbReference>
<dbReference type="Proteomes" id="UP000789860">
    <property type="component" value="Unassembled WGS sequence"/>
</dbReference>